<organism evidence="2 3">
    <name type="scientific">Streptomonospora algeriensis</name>
    <dbReference type="NCBI Taxonomy" id="995084"/>
    <lineage>
        <taxon>Bacteria</taxon>
        <taxon>Bacillati</taxon>
        <taxon>Actinomycetota</taxon>
        <taxon>Actinomycetes</taxon>
        <taxon>Streptosporangiales</taxon>
        <taxon>Nocardiopsidaceae</taxon>
        <taxon>Streptomonospora</taxon>
    </lineage>
</organism>
<sequence>MPEAGARIAFVDWCGRGGIGQTGTDSGAGYHSSADWSGDPGEVAGDRHFPAEPDDAYSSVVYESGRLTATAGVAGVRFTPQCRIDGSGSSAPASLTEAFGRDALLVLDSASSTAWWSAASGPSAQVTVRGLEILGRPADISDGDYTGTFTADSADGEITVAVKAERSVSEPERTGQQPRGGPGARRAEAFLSVRFEVARVDADGEPVSEFDYGVEFAGAAVHVPAGGVPGTEEPASETD</sequence>
<evidence type="ECO:0000313" key="2">
    <source>
        <dbReference type="EMBL" id="MFD0804161.1"/>
    </source>
</evidence>
<feature type="region of interest" description="Disordered" evidence="1">
    <location>
        <begin position="24"/>
        <end position="44"/>
    </location>
</feature>
<protein>
    <submittedName>
        <fullName evidence="2">Uncharacterized protein</fullName>
    </submittedName>
</protein>
<feature type="region of interest" description="Disordered" evidence="1">
    <location>
        <begin position="164"/>
        <end position="185"/>
    </location>
</feature>
<reference evidence="3" key="1">
    <citation type="journal article" date="2019" name="Int. J. Syst. Evol. Microbiol.">
        <title>The Global Catalogue of Microorganisms (GCM) 10K type strain sequencing project: providing services to taxonomists for standard genome sequencing and annotation.</title>
        <authorList>
            <consortium name="The Broad Institute Genomics Platform"/>
            <consortium name="The Broad Institute Genome Sequencing Center for Infectious Disease"/>
            <person name="Wu L."/>
            <person name="Ma J."/>
        </authorList>
    </citation>
    <scope>NUCLEOTIDE SEQUENCE [LARGE SCALE GENOMIC DNA]</scope>
    <source>
        <strain evidence="3">CCUG 63369</strain>
    </source>
</reference>
<keyword evidence="3" id="KW-1185">Reference proteome</keyword>
<comment type="caution">
    <text evidence="2">The sequence shown here is derived from an EMBL/GenBank/DDBJ whole genome shotgun (WGS) entry which is preliminary data.</text>
</comment>
<gene>
    <name evidence="2" type="ORF">ACFQZU_22990</name>
</gene>
<dbReference type="EMBL" id="JBHTHR010001411">
    <property type="protein sequence ID" value="MFD0804161.1"/>
    <property type="molecule type" value="Genomic_DNA"/>
</dbReference>
<dbReference type="Proteomes" id="UP001596956">
    <property type="component" value="Unassembled WGS sequence"/>
</dbReference>
<proteinExistence type="predicted"/>
<feature type="non-terminal residue" evidence="2">
    <location>
        <position position="239"/>
    </location>
</feature>
<name>A0ABW3BLD9_9ACTN</name>
<accession>A0ABW3BLD9</accession>
<feature type="compositionally biased region" description="Basic and acidic residues" evidence="1">
    <location>
        <begin position="164"/>
        <end position="173"/>
    </location>
</feature>
<evidence type="ECO:0000313" key="3">
    <source>
        <dbReference type="Proteomes" id="UP001596956"/>
    </source>
</evidence>
<evidence type="ECO:0000256" key="1">
    <source>
        <dbReference type="SAM" id="MobiDB-lite"/>
    </source>
</evidence>